<feature type="region of interest" description="Disordered" evidence="3">
    <location>
        <begin position="307"/>
        <end position="345"/>
    </location>
</feature>
<reference evidence="4 5" key="1">
    <citation type="submission" date="2018-08" db="EMBL/GenBank/DDBJ databases">
        <title>Sequencing the genomes of 1000 actinobacteria strains.</title>
        <authorList>
            <person name="Klenk H.-P."/>
        </authorList>
    </citation>
    <scope>NUCLEOTIDE SEQUENCE [LARGE SCALE GENOMIC DNA]</scope>
    <source>
        <strain evidence="4 5">DSM 43927</strain>
    </source>
</reference>
<sequence length="374" mass="38526">MTTASAHLSFEQLIVHAQRSDGARAADAHLQECPQCRGELEQWRSLAQAVRRAEPDVEPPPEVLAGVLDTIDAPRPTARRGRRAMTLVAAAGVIAVAGYGLWPQGDSAVPPRATGTFDARQVASMGLVSTECKDLKVAAGRLRSMNGSDLVVITAEGKHVRVDASGPPRVTRQVAGSVSDLTDGVNVMVRGRGDRAGKAVTATSVLVSPVTIKPPEMPAGMEPDITSLMAARGTAMGTVSGVGPDGFTVTGGEGTRVRVDTSGETTVIEQERARVDQLEAGRYTVVVGTLRSDGTLKATTVQQNTLTDGAKPSLPEGFEPPVGFGSGGPKDLPGAPKPPSGLGGLGDRIPKDLFAGLGCDSDSIATTALNSAAL</sequence>
<dbReference type="OrthoDB" id="9793120at2"/>
<evidence type="ECO:0000256" key="1">
    <source>
        <dbReference type="ARBA" id="ARBA00023015"/>
    </source>
</evidence>
<dbReference type="RefSeq" id="WP_116022926.1">
    <property type="nucleotide sequence ID" value="NZ_QTTT01000001.1"/>
</dbReference>
<keyword evidence="5" id="KW-1185">Reference proteome</keyword>
<accession>A0A3D9SSI1</accession>
<dbReference type="InterPro" id="IPR041916">
    <property type="entry name" value="Anti_sigma_zinc_sf"/>
</dbReference>
<protein>
    <submittedName>
        <fullName evidence="4">Uncharacterized protein</fullName>
    </submittedName>
</protein>
<organism evidence="4 5">
    <name type="scientific">Thermomonospora umbrina</name>
    <dbReference type="NCBI Taxonomy" id="111806"/>
    <lineage>
        <taxon>Bacteria</taxon>
        <taxon>Bacillati</taxon>
        <taxon>Actinomycetota</taxon>
        <taxon>Actinomycetes</taxon>
        <taxon>Streptosporangiales</taxon>
        <taxon>Thermomonosporaceae</taxon>
        <taxon>Thermomonospora</taxon>
    </lineage>
</organism>
<proteinExistence type="predicted"/>
<keyword evidence="2" id="KW-0804">Transcription</keyword>
<dbReference type="Gene3D" id="1.10.10.1320">
    <property type="entry name" value="Anti-sigma factor, zinc-finger domain"/>
    <property type="match status" value="1"/>
</dbReference>
<evidence type="ECO:0000313" key="5">
    <source>
        <dbReference type="Proteomes" id="UP000256661"/>
    </source>
</evidence>
<evidence type="ECO:0000256" key="2">
    <source>
        <dbReference type="ARBA" id="ARBA00023163"/>
    </source>
</evidence>
<evidence type="ECO:0000313" key="4">
    <source>
        <dbReference type="EMBL" id="REE97430.1"/>
    </source>
</evidence>
<dbReference type="Proteomes" id="UP000256661">
    <property type="component" value="Unassembled WGS sequence"/>
</dbReference>
<name>A0A3D9SSI1_9ACTN</name>
<gene>
    <name evidence="4" type="ORF">DFJ69_2902</name>
</gene>
<evidence type="ECO:0000256" key="3">
    <source>
        <dbReference type="SAM" id="MobiDB-lite"/>
    </source>
</evidence>
<dbReference type="AlphaFoldDB" id="A0A3D9SSI1"/>
<dbReference type="EMBL" id="QTTT01000001">
    <property type="protein sequence ID" value="REE97430.1"/>
    <property type="molecule type" value="Genomic_DNA"/>
</dbReference>
<keyword evidence="1" id="KW-0805">Transcription regulation</keyword>
<comment type="caution">
    <text evidence="4">The sequence shown here is derived from an EMBL/GenBank/DDBJ whole genome shotgun (WGS) entry which is preliminary data.</text>
</comment>